<dbReference type="InterPro" id="IPR050298">
    <property type="entry name" value="Gram-neg_bact_OMP"/>
</dbReference>
<feature type="chain" id="PRO_5016322817" description="Porin domain-containing protein" evidence="11">
    <location>
        <begin position="20"/>
        <end position="347"/>
    </location>
</feature>
<dbReference type="PANTHER" id="PTHR34501">
    <property type="entry name" value="PROTEIN YDDL-RELATED"/>
    <property type="match status" value="1"/>
</dbReference>
<dbReference type="InterPro" id="IPR023614">
    <property type="entry name" value="Porin_dom_sf"/>
</dbReference>
<keyword evidence="10" id="KW-0998">Cell outer membrane</keyword>
<evidence type="ECO:0000313" key="14">
    <source>
        <dbReference type="Proteomes" id="UP000250790"/>
    </source>
</evidence>
<reference evidence="13 14" key="1">
    <citation type="submission" date="2017-04" db="EMBL/GenBank/DDBJ databases">
        <title>Unexpected and diverse lifestyles within the genus Limnohabitans.</title>
        <authorList>
            <person name="Kasalicky V."/>
            <person name="Mehrshad M."/>
            <person name="Andrei S.-A."/>
            <person name="Salcher M."/>
            <person name="Kratochvilova H."/>
            <person name="Simek K."/>
            <person name="Ghai R."/>
        </authorList>
    </citation>
    <scope>NUCLEOTIDE SEQUENCE [LARGE SCALE GENOMIC DNA]</scope>
    <source>
        <strain evidence="13 14">II-B4</strain>
    </source>
</reference>
<evidence type="ECO:0000256" key="3">
    <source>
        <dbReference type="ARBA" id="ARBA00022448"/>
    </source>
</evidence>
<dbReference type="EMBL" id="NESN01000005">
    <property type="protein sequence ID" value="PUE51968.1"/>
    <property type="molecule type" value="Genomic_DNA"/>
</dbReference>
<accession>A0A315E529</accession>
<comment type="caution">
    <text evidence="13">The sequence shown here is derived from an EMBL/GenBank/DDBJ whole genome shotgun (WGS) entry which is preliminary data.</text>
</comment>
<protein>
    <recommendedName>
        <fullName evidence="12">Porin domain-containing protein</fullName>
    </recommendedName>
</protein>
<evidence type="ECO:0000256" key="8">
    <source>
        <dbReference type="ARBA" id="ARBA00023114"/>
    </source>
</evidence>
<dbReference type="InterPro" id="IPR033900">
    <property type="entry name" value="Gram_neg_porin_domain"/>
</dbReference>
<keyword evidence="14" id="KW-1185">Reference proteome</keyword>
<keyword evidence="5" id="KW-0812">Transmembrane</keyword>
<keyword evidence="4" id="KW-1134">Transmembrane beta strand</keyword>
<evidence type="ECO:0000256" key="2">
    <source>
        <dbReference type="ARBA" id="ARBA00011233"/>
    </source>
</evidence>
<comment type="subunit">
    <text evidence="2">Homotrimer.</text>
</comment>
<evidence type="ECO:0000256" key="5">
    <source>
        <dbReference type="ARBA" id="ARBA00022692"/>
    </source>
</evidence>
<dbReference type="PANTHER" id="PTHR34501:SF9">
    <property type="entry name" value="MAJOR OUTER MEMBRANE PROTEIN P.IA"/>
    <property type="match status" value="1"/>
</dbReference>
<dbReference type="GO" id="GO:0006811">
    <property type="term" value="P:monoatomic ion transport"/>
    <property type="evidence" value="ECO:0007669"/>
    <property type="project" value="UniProtKB-KW"/>
</dbReference>
<evidence type="ECO:0000256" key="7">
    <source>
        <dbReference type="ARBA" id="ARBA00023065"/>
    </source>
</evidence>
<keyword evidence="9" id="KW-0472">Membrane</keyword>
<keyword evidence="8" id="KW-0626">Porin</keyword>
<comment type="subcellular location">
    <subcellularLocation>
        <location evidence="1">Cell outer membrane</location>
        <topology evidence="1">Multi-pass membrane protein</topology>
    </subcellularLocation>
</comment>
<organism evidence="13 14">
    <name type="scientific">Limnohabitans parvus II-B4</name>
    <dbReference type="NCBI Taxonomy" id="1293052"/>
    <lineage>
        <taxon>Bacteria</taxon>
        <taxon>Pseudomonadati</taxon>
        <taxon>Pseudomonadota</taxon>
        <taxon>Betaproteobacteria</taxon>
        <taxon>Burkholderiales</taxon>
        <taxon>Comamonadaceae</taxon>
        <taxon>Limnohabitans</taxon>
    </lineage>
</organism>
<evidence type="ECO:0000256" key="10">
    <source>
        <dbReference type="ARBA" id="ARBA00023237"/>
    </source>
</evidence>
<proteinExistence type="predicted"/>
<dbReference type="Gene3D" id="2.40.160.10">
    <property type="entry name" value="Porin"/>
    <property type="match status" value="1"/>
</dbReference>
<feature type="signal peptide" evidence="11">
    <location>
        <begin position="1"/>
        <end position="19"/>
    </location>
</feature>
<evidence type="ECO:0000256" key="6">
    <source>
        <dbReference type="ARBA" id="ARBA00022729"/>
    </source>
</evidence>
<dbReference type="GO" id="GO:0015288">
    <property type="term" value="F:porin activity"/>
    <property type="evidence" value="ECO:0007669"/>
    <property type="project" value="UniProtKB-KW"/>
</dbReference>
<evidence type="ECO:0000259" key="12">
    <source>
        <dbReference type="Pfam" id="PF13609"/>
    </source>
</evidence>
<evidence type="ECO:0000256" key="11">
    <source>
        <dbReference type="SAM" id="SignalP"/>
    </source>
</evidence>
<dbReference type="Proteomes" id="UP000250790">
    <property type="component" value="Unassembled WGS sequence"/>
</dbReference>
<dbReference type="OrthoDB" id="6975458at2"/>
<keyword evidence="7" id="KW-0406">Ion transport</keyword>
<dbReference type="Pfam" id="PF13609">
    <property type="entry name" value="Porin_4"/>
    <property type="match status" value="1"/>
</dbReference>
<evidence type="ECO:0000256" key="1">
    <source>
        <dbReference type="ARBA" id="ARBA00004571"/>
    </source>
</evidence>
<dbReference type="InterPro" id="IPR002299">
    <property type="entry name" value="Porin_Neis"/>
</dbReference>
<name>A0A315E529_9BURK</name>
<dbReference type="SUPFAM" id="SSF56935">
    <property type="entry name" value="Porins"/>
    <property type="match status" value="1"/>
</dbReference>
<dbReference type="GO" id="GO:0009279">
    <property type="term" value="C:cell outer membrane"/>
    <property type="evidence" value="ECO:0007669"/>
    <property type="project" value="UniProtKB-SubCell"/>
</dbReference>
<evidence type="ECO:0000313" key="13">
    <source>
        <dbReference type="EMBL" id="PUE51968.1"/>
    </source>
</evidence>
<feature type="domain" description="Porin" evidence="12">
    <location>
        <begin position="7"/>
        <end position="329"/>
    </location>
</feature>
<keyword evidence="6 11" id="KW-0732">Signal</keyword>
<dbReference type="CDD" id="cd00342">
    <property type="entry name" value="gram_neg_porins"/>
    <property type="match status" value="1"/>
</dbReference>
<dbReference type="PRINTS" id="PR00184">
    <property type="entry name" value="NEISSPPORIN"/>
</dbReference>
<dbReference type="AlphaFoldDB" id="A0A315E529"/>
<gene>
    <name evidence="13" type="ORF">B9Z37_12885</name>
</gene>
<sequence>MKKTLIALAAVAATGAAFAQSTVTLFGVADTAVTYTKTGAAKKTSMTTSGLNSSRIGFRGEEDLGGGMKAAFHMEAGVNTDNGTGAGTNTNNQAAGQIAGTTTVGSQGLTFNRRMTASLMGGFGELRVGRDYTPLFWNQTVFDPFGTNGVGASQANAAANPASLVVGVRASNSIGYMSPSFNGFQVQLQTFLGENASNDAATGKNSGSGNGLRATYAQGPVSLALATAKYDTDLNVKHEGTNFGASYDLGVAKIMAVYSQDQDSTSGVDAAKVKGTLIGLTAPLGAGVAKAAWSNSKQGATVDTDKFAVGYVYNLSKRTSIYTTFANTKPKTGDKTTGFDLGLSHSF</sequence>
<keyword evidence="3" id="KW-0813">Transport</keyword>
<evidence type="ECO:0000256" key="4">
    <source>
        <dbReference type="ARBA" id="ARBA00022452"/>
    </source>
</evidence>
<dbReference type="GO" id="GO:0046930">
    <property type="term" value="C:pore complex"/>
    <property type="evidence" value="ECO:0007669"/>
    <property type="project" value="UniProtKB-KW"/>
</dbReference>
<evidence type="ECO:0000256" key="9">
    <source>
        <dbReference type="ARBA" id="ARBA00023136"/>
    </source>
</evidence>